<accession>A0ACC3SW61</accession>
<name>A0ACC3SW61_LIPKO</name>
<evidence type="ECO:0000313" key="2">
    <source>
        <dbReference type="Proteomes" id="UP001433508"/>
    </source>
</evidence>
<gene>
    <name evidence="1" type="ORF">V1525DRAFT_446070</name>
</gene>
<keyword evidence="2" id="KW-1185">Reference proteome</keyword>
<protein>
    <submittedName>
        <fullName evidence="1">Glycoside hydrolase superfamily</fullName>
    </submittedName>
</protein>
<organism evidence="1 2">
    <name type="scientific">Lipomyces kononenkoae</name>
    <name type="common">Yeast</name>
    <dbReference type="NCBI Taxonomy" id="34357"/>
    <lineage>
        <taxon>Eukaryota</taxon>
        <taxon>Fungi</taxon>
        <taxon>Dikarya</taxon>
        <taxon>Ascomycota</taxon>
        <taxon>Saccharomycotina</taxon>
        <taxon>Lipomycetes</taxon>
        <taxon>Lipomycetales</taxon>
        <taxon>Lipomycetaceae</taxon>
        <taxon>Lipomyces</taxon>
    </lineage>
</organism>
<dbReference type="Proteomes" id="UP001433508">
    <property type="component" value="Unassembled WGS sequence"/>
</dbReference>
<dbReference type="EMBL" id="MU971409">
    <property type="protein sequence ID" value="KAK9235611.1"/>
    <property type="molecule type" value="Genomic_DNA"/>
</dbReference>
<comment type="caution">
    <text evidence="1">The sequence shown here is derived from an EMBL/GenBank/DDBJ whole genome shotgun (WGS) entry which is preliminary data.</text>
</comment>
<reference evidence="2" key="1">
    <citation type="journal article" date="2024" name="Front. Bioeng. Biotechnol.">
        <title>Genome-scale model development and genomic sequencing of the oleaginous clade Lipomyces.</title>
        <authorList>
            <person name="Czajka J.J."/>
            <person name="Han Y."/>
            <person name="Kim J."/>
            <person name="Mondo S.J."/>
            <person name="Hofstad B.A."/>
            <person name="Robles A."/>
            <person name="Haridas S."/>
            <person name="Riley R."/>
            <person name="LaButti K."/>
            <person name="Pangilinan J."/>
            <person name="Andreopoulos W."/>
            <person name="Lipzen A."/>
            <person name="Yan J."/>
            <person name="Wang M."/>
            <person name="Ng V."/>
            <person name="Grigoriev I.V."/>
            <person name="Spatafora J.W."/>
            <person name="Magnuson J.K."/>
            <person name="Baker S.E."/>
            <person name="Pomraning K.R."/>
        </authorList>
    </citation>
    <scope>NUCLEOTIDE SEQUENCE [LARGE SCALE GENOMIC DNA]</scope>
    <source>
        <strain evidence="2">CBS 7786</strain>
    </source>
</reference>
<sequence>MLLINSLIAFLGVISLSSAVVARQTLRRDCTTVTVLSSPETVTSSNHVQLASYEICGSTLSASLYVYNDDYDKIVTLYYLTSSGTTGSVAGSYSSSLSNNWELWTVSATAAGAVEITGASYVDSDKSVTYTTPSIYQIVTDRFARTDRNVTYPCDATNRSYCGGSYQGIINMLDYVQGMGFTAIWISPIVENIPDETGWGYAYHGYWTKNIFALNTNFSTAADLIELATELHNRGMYLMVDIVINHFAFSGNHANVEMQRHNSTRVLSRESR</sequence>
<proteinExistence type="predicted"/>
<keyword evidence="1" id="KW-0378">Hydrolase</keyword>
<evidence type="ECO:0000313" key="1">
    <source>
        <dbReference type="EMBL" id="KAK9235611.1"/>
    </source>
</evidence>